<keyword evidence="5" id="KW-0680">Restriction system</keyword>
<name>A0ABS7LCT1_9HYPH</name>
<gene>
    <name evidence="9" type="ORF">HJA87_05020</name>
</gene>
<dbReference type="PANTHER" id="PTHR10629:SF52">
    <property type="entry name" value="DNA (CYTOSINE-5)-METHYLTRANSFERASE 1"/>
    <property type="match status" value="1"/>
</dbReference>
<accession>A0ABS7LCT1</accession>
<evidence type="ECO:0000313" key="9">
    <source>
        <dbReference type="EMBL" id="MBY3589246.1"/>
    </source>
</evidence>
<dbReference type="EC" id="2.1.1.37" evidence="1"/>
<dbReference type="RefSeq" id="WP_260693334.1">
    <property type="nucleotide sequence ID" value="NZ_JABTXI010000002.1"/>
</dbReference>
<dbReference type="GO" id="GO:0032259">
    <property type="term" value="P:methylation"/>
    <property type="evidence" value="ECO:0007669"/>
    <property type="project" value="UniProtKB-KW"/>
</dbReference>
<evidence type="ECO:0000313" key="10">
    <source>
        <dbReference type="Proteomes" id="UP000720124"/>
    </source>
</evidence>
<dbReference type="PROSITE" id="PS51679">
    <property type="entry name" value="SAM_MT_C5"/>
    <property type="match status" value="1"/>
</dbReference>
<dbReference type="GO" id="GO:0008168">
    <property type="term" value="F:methyltransferase activity"/>
    <property type="evidence" value="ECO:0007669"/>
    <property type="project" value="UniProtKB-KW"/>
</dbReference>
<dbReference type="Proteomes" id="UP000720124">
    <property type="component" value="Unassembled WGS sequence"/>
</dbReference>
<proteinExistence type="inferred from homology"/>
<evidence type="ECO:0000256" key="1">
    <source>
        <dbReference type="ARBA" id="ARBA00011975"/>
    </source>
</evidence>
<keyword evidence="4 7" id="KW-0949">S-adenosyl-L-methionine</keyword>
<keyword evidence="10" id="KW-1185">Reference proteome</keyword>
<keyword evidence="2 7" id="KW-0489">Methyltransferase</keyword>
<dbReference type="InterPro" id="IPR029063">
    <property type="entry name" value="SAM-dependent_MTases_sf"/>
</dbReference>
<evidence type="ECO:0000256" key="8">
    <source>
        <dbReference type="RuleBase" id="RU000416"/>
    </source>
</evidence>
<sequence>MLNAVDLFCGSGGVTQGLRAGGWRVVVACDNDPVASSTYRINHKATNFVEGDIQSGDTVDAIVQSVDGNKIHLVVICAPCQPFSSQNRYRGNDKREQLIIRALAVVARVKPALVFFENVPGLASPAYRNIVTEVHLELKELGYFVSEPIVRDAADFGVPQRRRRCIMLAAKSPAALAAFADADVSCDPKTVYSAIADLPKLQSGQVSEEDHLHRARKHQPIAIERLRHIPHNGGSRSSLPAHLELSCHKGKATSFSDVYGRMAWQRVAPTLTTGCTDLTRGRFAHPEQDRAITMREAARLQTFPDRYQFMGQPGQISRQIGNAVPPAMIQAFVPAFEAALSVGPI</sequence>
<evidence type="ECO:0000256" key="5">
    <source>
        <dbReference type="ARBA" id="ARBA00022747"/>
    </source>
</evidence>
<dbReference type="PANTHER" id="PTHR10629">
    <property type="entry name" value="CYTOSINE-SPECIFIC METHYLTRANSFERASE"/>
    <property type="match status" value="1"/>
</dbReference>
<evidence type="ECO:0000256" key="2">
    <source>
        <dbReference type="ARBA" id="ARBA00022603"/>
    </source>
</evidence>
<evidence type="ECO:0000256" key="3">
    <source>
        <dbReference type="ARBA" id="ARBA00022679"/>
    </source>
</evidence>
<comment type="caution">
    <text evidence="9">The sequence shown here is derived from an EMBL/GenBank/DDBJ whole genome shotgun (WGS) entry which is preliminary data.</text>
</comment>
<dbReference type="PRINTS" id="PR00105">
    <property type="entry name" value="C5METTRFRASE"/>
</dbReference>
<dbReference type="InterPro" id="IPR001525">
    <property type="entry name" value="C5_MeTfrase"/>
</dbReference>
<comment type="similarity">
    <text evidence="7 8">Belongs to the class I-like SAM-binding methyltransferase superfamily. C5-methyltransferase family.</text>
</comment>
<keyword evidence="3 7" id="KW-0808">Transferase</keyword>
<evidence type="ECO:0000256" key="7">
    <source>
        <dbReference type="PROSITE-ProRule" id="PRU01016"/>
    </source>
</evidence>
<comment type="catalytic activity">
    <reaction evidence="6">
        <text>a 2'-deoxycytidine in DNA + S-adenosyl-L-methionine = a 5-methyl-2'-deoxycytidine in DNA + S-adenosyl-L-homocysteine + H(+)</text>
        <dbReference type="Rhea" id="RHEA:13681"/>
        <dbReference type="Rhea" id="RHEA-COMP:11369"/>
        <dbReference type="Rhea" id="RHEA-COMP:11370"/>
        <dbReference type="ChEBI" id="CHEBI:15378"/>
        <dbReference type="ChEBI" id="CHEBI:57856"/>
        <dbReference type="ChEBI" id="CHEBI:59789"/>
        <dbReference type="ChEBI" id="CHEBI:85452"/>
        <dbReference type="ChEBI" id="CHEBI:85454"/>
        <dbReference type="EC" id="2.1.1.37"/>
    </reaction>
</comment>
<evidence type="ECO:0000256" key="4">
    <source>
        <dbReference type="ARBA" id="ARBA00022691"/>
    </source>
</evidence>
<reference evidence="9 10" key="1">
    <citation type="submission" date="2020-06" db="EMBL/GenBank/DDBJ databases">
        <title>Global-level population genomics: horizontal gene transfer, symbiosis and evolution in Rhizobia.</title>
        <authorList>
            <person name="Gai Y."/>
        </authorList>
    </citation>
    <scope>NUCLEOTIDE SEQUENCE [LARGE SCALE GENOMIC DNA]</scope>
    <source>
        <strain evidence="9 10">PLR6_1b</strain>
    </source>
</reference>
<organism evidence="9 10">
    <name type="scientific">Rhizobium bangladeshense</name>
    <dbReference type="NCBI Taxonomy" id="1138189"/>
    <lineage>
        <taxon>Bacteria</taxon>
        <taxon>Pseudomonadati</taxon>
        <taxon>Pseudomonadota</taxon>
        <taxon>Alphaproteobacteria</taxon>
        <taxon>Hyphomicrobiales</taxon>
        <taxon>Rhizobiaceae</taxon>
        <taxon>Rhizobium/Agrobacterium group</taxon>
        <taxon>Rhizobium</taxon>
    </lineage>
</organism>
<evidence type="ECO:0000256" key="6">
    <source>
        <dbReference type="ARBA" id="ARBA00047422"/>
    </source>
</evidence>
<dbReference type="NCBIfam" id="TIGR00675">
    <property type="entry name" value="dcm"/>
    <property type="match status" value="1"/>
</dbReference>
<dbReference type="Pfam" id="PF00145">
    <property type="entry name" value="DNA_methylase"/>
    <property type="match status" value="1"/>
</dbReference>
<dbReference type="SUPFAM" id="SSF53335">
    <property type="entry name" value="S-adenosyl-L-methionine-dependent methyltransferases"/>
    <property type="match status" value="1"/>
</dbReference>
<dbReference type="Gene3D" id="3.40.50.150">
    <property type="entry name" value="Vaccinia Virus protein VP39"/>
    <property type="match status" value="1"/>
</dbReference>
<dbReference type="Gene3D" id="3.90.120.10">
    <property type="entry name" value="DNA Methylase, subunit A, domain 2"/>
    <property type="match status" value="1"/>
</dbReference>
<protein>
    <recommendedName>
        <fullName evidence="1">DNA (cytosine-5-)-methyltransferase</fullName>
        <ecNumber evidence="1">2.1.1.37</ecNumber>
    </recommendedName>
</protein>
<feature type="active site" evidence="7">
    <location>
        <position position="80"/>
    </location>
</feature>
<dbReference type="InterPro" id="IPR050390">
    <property type="entry name" value="C5-Methyltransferase"/>
</dbReference>
<dbReference type="EMBL" id="JABTXI010000002">
    <property type="protein sequence ID" value="MBY3589246.1"/>
    <property type="molecule type" value="Genomic_DNA"/>
</dbReference>